<dbReference type="InterPro" id="IPR004761">
    <property type="entry name" value="Spore_GerAB"/>
</dbReference>
<dbReference type="PANTHER" id="PTHR34975:SF2">
    <property type="entry name" value="SPORE GERMINATION PROTEIN A2"/>
    <property type="match status" value="1"/>
</dbReference>
<evidence type="ECO:0000256" key="8">
    <source>
        <dbReference type="SAM" id="Phobius"/>
    </source>
</evidence>
<dbReference type="EMBL" id="LYVF01000010">
    <property type="protein sequence ID" value="OAT86664.1"/>
    <property type="molecule type" value="Genomic_DNA"/>
</dbReference>
<accession>A0A1B7LJC6</accession>
<dbReference type="STRING" id="1838280.A6M21_16525"/>
<sequence>MLNEGWVDGREAATLVLAAMVTESFLTFPAALADEGNTAAWLIMLVAALAGALAFLPLAALMERFPDKSIIEVGETLLGPRLNAIFVLAFLAFFLVTTASILRQYAERTVTVAVPQLPISAAMIGMLLGAVVACTIGLEAMARSAWLMLYFSVAASLLVMILPYPFWNPSYLFPLWGAGLGKIITAGLLRSSLIGEVLLLALIQPALKKPAIRGPGLWSILVAALIMVCGQLSMQATFPVPVLREMTMPSFELAKLIYFGRFVQRLEPVFMPLWAMAGLVKISIGLYACSVIITRALKLPYRRPFNLPLAIIVMALAFIPANVTEAVWVDLYVVRRYAWLPAFVLPALLWVAARAGHKGKAPGGGGGAGGG</sequence>
<feature type="transmembrane region" description="Helical" evidence="8">
    <location>
        <begin position="117"/>
        <end position="138"/>
    </location>
</feature>
<dbReference type="RefSeq" id="WP_066666100.1">
    <property type="nucleotide sequence ID" value="NZ_LYVF01000010.1"/>
</dbReference>
<evidence type="ECO:0000256" key="1">
    <source>
        <dbReference type="ARBA" id="ARBA00004141"/>
    </source>
</evidence>
<feature type="transmembrane region" description="Helical" evidence="8">
    <location>
        <begin position="145"/>
        <end position="167"/>
    </location>
</feature>
<feature type="transmembrane region" description="Helical" evidence="8">
    <location>
        <begin position="82"/>
        <end position="105"/>
    </location>
</feature>
<evidence type="ECO:0000256" key="5">
    <source>
        <dbReference type="ARBA" id="ARBA00022692"/>
    </source>
</evidence>
<keyword evidence="7 8" id="KW-0472">Membrane</keyword>
<feature type="transmembrane region" description="Helical" evidence="8">
    <location>
        <begin position="305"/>
        <end position="324"/>
    </location>
</feature>
<evidence type="ECO:0000256" key="2">
    <source>
        <dbReference type="ARBA" id="ARBA00007998"/>
    </source>
</evidence>
<keyword evidence="4" id="KW-0309">Germination</keyword>
<dbReference type="Gene3D" id="1.20.1740.10">
    <property type="entry name" value="Amino acid/polyamine transporter I"/>
    <property type="match status" value="1"/>
</dbReference>
<dbReference type="Pfam" id="PF03845">
    <property type="entry name" value="Spore_permease"/>
    <property type="match status" value="1"/>
</dbReference>
<evidence type="ECO:0000256" key="7">
    <source>
        <dbReference type="ARBA" id="ARBA00023136"/>
    </source>
</evidence>
<keyword evidence="10" id="KW-1185">Reference proteome</keyword>
<dbReference type="OrthoDB" id="1675410at2"/>
<evidence type="ECO:0000256" key="4">
    <source>
        <dbReference type="ARBA" id="ARBA00022544"/>
    </source>
</evidence>
<dbReference type="AlphaFoldDB" id="A0A1B7LJC6"/>
<gene>
    <name evidence="9" type="ORF">A6M21_16525</name>
</gene>
<feature type="transmembrane region" description="Helical" evidence="8">
    <location>
        <begin position="39"/>
        <end position="61"/>
    </location>
</feature>
<feature type="transmembrane region" description="Helical" evidence="8">
    <location>
        <begin position="273"/>
        <end position="293"/>
    </location>
</feature>
<evidence type="ECO:0000313" key="9">
    <source>
        <dbReference type="EMBL" id="OAT86664.1"/>
    </source>
</evidence>
<feature type="transmembrane region" description="Helical" evidence="8">
    <location>
        <begin position="336"/>
        <end position="353"/>
    </location>
</feature>
<proteinExistence type="inferred from homology"/>
<dbReference type="GO" id="GO:0016020">
    <property type="term" value="C:membrane"/>
    <property type="evidence" value="ECO:0007669"/>
    <property type="project" value="UniProtKB-SubCell"/>
</dbReference>
<dbReference type="Proteomes" id="UP000078532">
    <property type="component" value="Unassembled WGS sequence"/>
</dbReference>
<comment type="caution">
    <text evidence="9">The sequence shown here is derived from an EMBL/GenBank/DDBJ whole genome shotgun (WGS) entry which is preliminary data.</text>
</comment>
<keyword evidence="5 8" id="KW-0812">Transmembrane</keyword>
<name>A0A1B7LJC6_9FIRM</name>
<feature type="transmembrane region" description="Helical" evidence="8">
    <location>
        <begin position="12"/>
        <end position="33"/>
    </location>
</feature>
<reference evidence="9 10" key="1">
    <citation type="submission" date="2016-04" db="EMBL/GenBank/DDBJ databases">
        <authorList>
            <person name="Evans L.H."/>
            <person name="Alamgir A."/>
            <person name="Owens N."/>
            <person name="Weber N.D."/>
            <person name="Virtaneva K."/>
            <person name="Barbian K."/>
            <person name="Babar A."/>
            <person name="Rosenke K."/>
        </authorList>
    </citation>
    <scope>NUCLEOTIDE SEQUENCE [LARGE SCALE GENOMIC DNA]</scope>
    <source>
        <strain evidence="9 10">LMa1</strain>
    </source>
</reference>
<keyword evidence="3" id="KW-0813">Transport</keyword>
<organism evidence="9 10">
    <name type="scientific">Desulfotomaculum copahuensis</name>
    <dbReference type="NCBI Taxonomy" id="1838280"/>
    <lineage>
        <taxon>Bacteria</taxon>
        <taxon>Bacillati</taxon>
        <taxon>Bacillota</taxon>
        <taxon>Clostridia</taxon>
        <taxon>Eubacteriales</taxon>
        <taxon>Desulfotomaculaceae</taxon>
        <taxon>Desulfotomaculum</taxon>
    </lineage>
</organism>
<dbReference type="PANTHER" id="PTHR34975">
    <property type="entry name" value="SPORE GERMINATION PROTEIN A2"/>
    <property type="match status" value="1"/>
</dbReference>
<evidence type="ECO:0000256" key="3">
    <source>
        <dbReference type="ARBA" id="ARBA00022448"/>
    </source>
</evidence>
<feature type="transmembrane region" description="Helical" evidence="8">
    <location>
        <begin position="179"/>
        <end position="203"/>
    </location>
</feature>
<feature type="transmembrane region" description="Helical" evidence="8">
    <location>
        <begin position="215"/>
        <end position="234"/>
    </location>
</feature>
<comment type="similarity">
    <text evidence="2">Belongs to the amino acid-polyamine-organocation (APC) superfamily. Spore germination protein (SGP) (TC 2.A.3.9) family.</text>
</comment>
<protein>
    <submittedName>
        <fullName evidence="9">Uncharacterized protein</fullName>
    </submittedName>
</protein>
<evidence type="ECO:0000256" key="6">
    <source>
        <dbReference type="ARBA" id="ARBA00022989"/>
    </source>
</evidence>
<dbReference type="GO" id="GO:0009847">
    <property type="term" value="P:spore germination"/>
    <property type="evidence" value="ECO:0007669"/>
    <property type="project" value="InterPro"/>
</dbReference>
<evidence type="ECO:0000313" key="10">
    <source>
        <dbReference type="Proteomes" id="UP000078532"/>
    </source>
</evidence>
<comment type="subcellular location">
    <subcellularLocation>
        <location evidence="1">Membrane</location>
        <topology evidence="1">Multi-pass membrane protein</topology>
    </subcellularLocation>
</comment>
<keyword evidence="6 8" id="KW-1133">Transmembrane helix</keyword>